<reference evidence="3" key="1">
    <citation type="journal article" date="2019" name="Int. J. Syst. Evol. Microbiol.">
        <title>The Global Catalogue of Microorganisms (GCM) 10K type strain sequencing project: providing services to taxonomists for standard genome sequencing and annotation.</title>
        <authorList>
            <consortium name="The Broad Institute Genomics Platform"/>
            <consortium name="The Broad Institute Genome Sequencing Center for Infectious Disease"/>
            <person name="Wu L."/>
            <person name="Ma J."/>
        </authorList>
    </citation>
    <scope>NUCLEOTIDE SEQUENCE [LARGE SCALE GENOMIC DNA]</scope>
    <source>
        <strain evidence="3">CCUG 62974</strain>
    </source>
</reference>
<protein>
    <recommendedName>
        <fullName evidence="4">ABC transporter permease</fullName>
    </recommendedName>
</protein>
<feature type="transmembrane region" description="Helical" evidence="1">
    <location>
        <begin position="20"/>
        <end position="40"/>
    </location>
</feature>
<keyword evidence="1" id="KW-1133">Transmembrane helix</keyword>
<evidence type="ECO:0000313" key="3">
    <source>
        <dbReference type="Proteomes" id="UP001597024"/>
    </source>
</evidence>
<keyword evidence="3" id="KW-1185">Reference proteome</keyword>
<feature type="transmembrane region" description="Helical" evidence="1">
    <location>
        <begin position="47"/>
        <end position="64"/>
    </location>
</feature>
<proteinExistence type="predicted"/>
<dbReference type="EMBL" id="JBHTHX010003243">
    <property type="protein sequence ID" value="MFD0891509.1"/>
    <property type="molecule type" value="Genomic_DNA"/>
</dbReference>
<keyword evidence="1" id="KW-0472">Membrane</keyword>
<dbReference type="Proteomes" id="UP001597024">
    <property type="component" value="Unassembled WGS sequence"/>
</dbReference>
<evidence type="ECO:0000256" key="1">
    <source>
        <dbReference type="SAM" id="Phobius"/>
    </source>
</evidence>
<organism evidence="2 3">
    <name type="scientific">Streptosporangium algeriense</name>
    <dbReference type="NCBI Taxonomy" id="1682748"/>
    <lineage>
        <taxon>Bacteria</taxon>
        <taxon>Bacillati</taxon>
        <taxon>Actinomycetota</taxon>
        <taxon>Actinomycetes</taxon>
        <taxon>Streptosporangiales</taxon>
        <taxon>Streptosporangiaceae</taxon>
        <taxon>Streptosporangium</taxon>
    </lineage>
</organism>
<gene>
    <name evidence="2" type="ORF">ACFQ08_43755</name>
</gene>
<sequence length="125" mass="12768">PATAVVAAVRNVPADWDVSPLALLGMAATFVLLTAMGSAFGMLSLNAPVAIVICLTNTMLWNVVGRLGETGRLLAEWFDLGGATAPLASGAMTGGDAVRLATSALLWIALPAALGTLRVTRAEIH</sequence>
<name>A0ABW3E7S1_9ACTN</name>
<accession>A0ABW3E7S1</accession>
<feature type="non-terminal residue" evidence="2">
    <location>
        <position position="1"/>
    </location>
</feature>
<evidence type="ECO:0008006" key="4">
    <source>
        <dbReference type="Google" id="ProtNLM"/>
    </source>
</evidence>
<keyword evidence="1" id="KW-0812">Transmembrane</keyword>
<evidence type="ECO:0000313" key="2">
    <source>
        <dbReference type="EMBL" id="MFD0891509.1"/>
    </source>
</evidence>
<comment type="caution">
    <text evidence="2">The sequence shown here is derived from an EMBL/GenBank/DDBJ whole genome shotgun (WGS) entry which is preliminary data.</text>
</comment>